<dbReference type="RefSeq" id="WP_147153946.1">
    <property type="nucleotide sequence ID" value="NZ_BKAJ01000105.1"/>
</dbReference>
<dbReference type="EMBL" id="BKAJ01000105">
    <property type="protein sequence ID" value="GEP58574.1"/>
    <property type="molecule type" value="Genomic_DNA"/>
</dbReference>
<gene>
    <name evidence="9" type="ORF">RSO01_57400</name>
</gene>
<dbReference type="InterPro" id="IPR007353">
    <property type="entry name" value="DUF421"/>
</dbReference>
<protein>
    <submittedName>
        <fullName evidence="9">DUF421 domain-containing protein</fullName>
    </submittedName>
</protein>
<keyword evidence="5 7" id="KW-1133">Transmembrane helix</keyword>
<evidence type="ECO:0000313" key="10">
    <source>
        <dbReference type="Proteomes" id="UP000321058"/>
    </source>
</evidence>
<sequence>MDLLKVDWEAIFTPQHSLLELFLRGTLVYLVIFVLLRVVVRRQTGGIGMTDILVIVLIAEVAGNGISDNFQSVVESTVLVGTVLLWSTLIEWLQSRYPAFERLVRDRKLKLIDNGRMLRRNMREEFITVEELMAQLREKGLEDCRDVKAAYMEADGRISIIPRDGK</sequence>
<name>A0A512NHZ4_9HYPH</name>
<reference evidence="9 10" key="1">
    <citation type="submission" date="2019-07" db="EMBL/GenBank/DDBJ databases">
        <title>Whole genome shotgun sequence of Reyranella soli NBRC 108950.</title>
        <authorList>
            <person name="Hosoyama A."/>
            <person name="Uohara A."/>
            <person name="Ohji S."/>
            <person name="Ichikawa N."/>
        </authorList>
    </citation>
    <scope>NUCLEOTIDE SEQUENCE [LARGE SCALE GENOMIC DNA]</scope>
    <source>
        <strain evidence="9 10">NBRC 108950</strain>
    </source>
</reference>
<evidence type="ECO:0000313" key="9">
    <source>
        <dbReference type="EMBL" id="GEP58574.1"/>
    </source>
</evidence>
<dbReference type="AlphaFoldDB" id="A0A512NHZ4"/>
<keyword evidence="10" id="KW-1185">Reference proteome</keyword>
<dbReference type="PANTHER" id="PTHR34582:SF6">
    <property type="entry name" value="UPF0702 TRANSMEMBRANE PROTEIN YCAP"/>
    <property type="match status" value="1"/>
</dbReference>
<evidence type="ECO:0000256" key="2">
    <source>
        <dbReference type="ARBA" id="ARBA00006448"/>
    </source>
</evidence>
<comment type="similarity">
    <text evidence="2">Belongs to the UPF0702 family.</text>
</comment>
<dbReference type="InterPro" id="IPR023090">
    <property type="entry name" value="UPF0702_alpha/beta_dom_sf"/>
</dbReference>
<feature type="transmembrane region" description="Helical" evidence="7">
    <location>
        <begin position="21"/>
        <end position="40"/>
    </location>
</feature>
<keyword evidence="3" id="KW-1003">Cell membrane</keyword>
<evidence type="ECO:0000259" key="8">
    <source>
        <dbReference type="Pfam" id="PF04239"/>
    </source>
</evidence>
<evidence type="ECO:0000256" key="6">
    <source>
        <dbReference type="ARBA" id="ARBA00023136"/>
    </source>
</evidence>
<evidence type="ECO:0000256" key="3">
    <source>
        <dbReference type="ARBA" id="ARBA00022475"/>
    </source>
</evidence>
<comment type="caution">
    <text evidence="9">The sequence shown here is derived from an EMBL/GenBank/DDBJ whole genome shotgun (WGS) entry which is preliminary data.</text>
</comment>
<keyword evidence="4 7" id="KW-0812">Transmembrane</keyword>
<organism evidence="9 10">
    <name type="scientific">Reyranella soli</name>
    <dbReference type="NCBI Taxonomy" id="1230389"/>
    <lineage>
        <taxon>Bacteria</taxon>
        <taxon>Pseudomonadati</taxon>
        <taxon>Pseudomonadota</taxon>
        <taxon>Alphaproteobacteria</taxon>
        <taxon>Hyphomicrobiales</taxon>
        <taxon>Reyranellaceae</taxon>
        <taxon>Reyranella</taxon>
    </lineage>
</organism>
<dbReference type="GO" id="GO:0005886">
    <property type="term" value="C:plasma membrane"/>
    <property type="evidence" value="ECO:0007669"/>
    <property type="project" value="UniProtKB-SubCell"/>
</dbReference>
<dbReference type="OrthoDB" id="9793799at2"/>
<accession>A0A512NHZ4</accession>
<dbReference type="PANTHER" id="PTHR34582">
    <property type="entry name" value="UPF0702 TRANSMEMBRANE PROTEIN YCAP"/>
    <property type="match status" value="1"/>
</dbReference>
<dbReference type="Pfam" id="PF04239">
    <property type="entry name" value="DUF421"/>
    <property type="match status" value="1"/>
</dbReference>
<proteinExistence type="inferred from homology"/>
<feature type="domain" description="YetF C-terminal" evidence="8">
    <location>
        <begin position="98"/>
        <end position="164"/>
    </location>
</feature>
<evidence type="ECO:0000256" key="4">
    <source>
        <dbReference type="ARBA" id="ARBA00022692"/>
    </source>
</evidence>
<keyword evidence="6 7" id="KW-0472">Membrane</keyword>
<evidence type="ECO:0000256" key="5">
    <source>
        <dbReference type="ARBA" id="ARBA00022989"/>
    </source>
</evidence>
<evidence type="ECO:0000256" key="1">
    <source>
        <dbReference type="ARBA" id="ARBA00004651"/>
    </source>
</evidence>
<comment type="subcellular location">
    <subcellularLocation>
        <location evidence="1">Cell membrane</location>
        <topology evidence="1">Multi-pass membrane protein</topology>
    </subcellularLocation>
</comment>
<dbReference type="Gene3D" id="3.30.240.20">
    <property type="entry name" value="bsu07140 like domains"/>
    <property type="match status" value="1"/>
</dbReference>
<evidence type="ECO:0000256" key="7">
    <source>
        <dbReference type="SAM" id="Phobius"/>
    </source>
</evidence>
<dbReference type="Proteomes" id="UP000321058">
    <property type="component" value="Unassembled WGS sequence"/>
</dbReference>